<dbReference type="STRING" id="1448320.A0A319DIE5"/>
<keyword evidence="9" id="KW-1185">Reference proteome</keyword>
<dbReference type="PROSITE" id="PS50991">
    <property type="entry name" value="PYR_CT"/>
    <property type="match status" value="1"/>
</dbReference>
<dbReference type="EC" id="2.3.3.13" evidence="3"/>
<dbReference type="GO" id="GO:0009098">
    <property type="term" value="P:L-leucine biosynthetic process"/>
    <property type="evidence" value="ECO:0007669"/>
    <property type="project" value="TreeGrafter"/>
</dbReference>
<dbReference type="Gene3D" id="3.20.20.70">
    <property type="entry name" value="Aldolase class I"/>
    <property type="match status" value="1"/>
</dbReference>
<dbReference type="AlphaFoldDB" id="A0A319DIE5"/>
<dbReference type="InterPro" id="IPR036230">
    <property type="entry name" value="LeuA_allosteric_dom_sf"/>
</dbReference>
<name>A0A319DIE5_9EURO</name>
<comment type="catalytic activity">
    <reaction evidence="1">
        <text>3-methyl-2-oxobutanoate + acetyl-CoA + H2O = (2S)-2-isopropylmalate + CoA + H(+)</text>
        <dbReference type="Rhea" id="RHEA:21524"/>
        <dbReference type="ChEBI" id="CHEBI:1178"/>
        <dbReference type="ChEBI" id="CHEBI:11851"/>
        <dbReference type="ChEBI" id="CHEBI:15377"/>
        <dbReference type="ChEBI" id="CHEBI:15378"/>
        <dbReference type="ChEBI" id="CHEBI:57287"/>
        <dbReference type="ChEBI" id="CHEBI:57288"/>
        <dbReference type="EC" id="2.3.3.13"/>
    </reaction>
</comment>
<dbReference type="VEuPathDB" id="FungiDB:BO71DRAFT_489213"/>
<dbReference type="PROSITE" id="PS00816">
    <property type="entry name" value="AIPM_HOMOCIT_SYNTH_2"/>
    <property type="match status" value="1"/>
</dbReference>
<dbReference type="InterPro" id="IPR013785">
    <property type="entry name" value="Aldolase_TIM"/>
</dbReference>
<dbReference type="Pfam" id="PF22615">
    <property type="entry name" value="IPMS_D2"/>
    <property type="match status" value="1"/>
</dbReference>
<feature type="compositionally biased region" description="Polar residues" evidence="6">
    <location>
        <begin position="22"/>
        <end position="33"/>
    </location>
</feature>
<accession>A0A319DIE5</accession>
<evidence type="ECO:0000259" key="7">
    <source>
        <dbReference type="PROSITE" id="PS50991"/>
    </source>
</evidence>
<comment type="similarity">
    <text evidence="2">Belongs to the alpha-IPM synthase/homocitrate synthase family. LeuA type 2 subfamily.</text>
</comment>
<dbReference type="SUPFAM" id="SSF51569">
    <property type="entry name" value="Aldolase"/>
    <property type="match status" value="1"/>
</dbReference>
<evidence type="ECO:0000313" key="9">
    <source>
        <dbReference type="Proteomes" id="UP000247810"/>
    </source>
</evidence>
<dbReference type="InterPro" id="IPR054692">
    <property type="entry name" value="LeuA-like_post-cat"/>
</dbReference>
<dbReference type="Pfam" id="PF00682">
    <property type="entry name" value="HMGL-like"/>
    <property type="match status" value="1"/>
</dbReference>
<gene>
    <name evidence="8" type="ORF">BO71DRAFT_489213</name>
</gene>
<dbReference type="OrthoDB" id="4478822at2759"/>
<evidence type="ECO:0000256" key="3">
    <source>
        <dbReference type="ARBA" id="ARBA00012973"/>
    </source>
</evidence>
<organism evidence="8 9">
    <name type="scientific">Aspergillus ellipticus CBS 707.79</name>
    <dbReference type="NCBI Taxonomy" id="1448320"/>
    <lineage>
        <taxon>Eukaryota</taxon>
        <taxon>Fungi</taxon>
        <taxon>Dikarya</taxon>
        <taxon>Ascomycota</taxon>
        <taxon>Pezizomycotina</taxon>
        <taxon>Eurotiomycetes</taxon>
        <taxon>Eurotiomycetidae</taxon>
        <taxon>Eurotiales</taxon>
        <taxon>Aspergillaceae</taxon>
        <taxon>Aspergillus</taxon>
        <taxon>Aspergillus subgen. Circumdati</taxon>
    </lineage>
</organism>
<dbReference type="PANTHER" id="PTHR46911">
    <property type="match status" value="1"/>
</dbReference>
<proteinExistence type="inferred from homology"/>
<dbReference type="Proteomes" id="UP000247810">
    <property type="component" value="Unassembled WGS sequence"/>
</dbReference>
<keyword evidence="4 5" id="KW-0808">Transferase</keyword>
<dbReference type="PROSITE" id="PS00815">
    <property type="entry name" value="AIPM_HOMOCIT_SYNTH_1"/>
    <property type="match status" value="1"/>
</dbReference>
<dbReference type="InterPro" id="IPR002034">
    <property type="entry name" value="AIPM/Hcit_synth_CS"/>
</dbReference>
<evidence type="ECO:0000256" key="4">
    <source>
        <dbReference type="ARBA" id="ARBA00022679"/>
    </source>
</evidence>
<feature type="domain" description="Pyruvate carboxyltransferase" evidence="7">
    <location>
        <begin position="35"/>
        <end position="314"/>
    </location>
</feature>
<evidence type="ECO:0000256" key="2">
    <source>
        <dbReference type="ARBA" id="ARBA00009767"/>
    </source>
</evidence>
<sequence>MNKPRLRNPSTKYPPAPHIANPTRQWPNKTPQSAPRWLSTDLRDGNQSLSKPLTTPQKQTYFTLLTQLGYKEIEACYPSASSTEYAFARHLITTPDLVPSDVWLQFMSPCREDLIRRTIDAAAGAKRAIIHIYVAVSAIFMDGVLGMTEDEVLALAVKSTALVRSLTIDSPDPQARKTKWALQFTPETFQDCDIHFAVRICDAVKTAWGWSEEKIIFNLPATVEMSTPNVFADQVEVFCNAIAGRGDVCVSVHPHNDRGCAVAAAEMALLAGADRVEGCLFGNGERTGNVDLVTLALNLYSRGVDPRVWFDDLRGVSDMVMGLTGVGVHVRQPYVGELAFVTFAGAHQDAVPYLPLDPAGLGRGEEEIVRITAQSGKAGCAWVLKKRLGLELPRALGAWFAGVVTGLADREGREISGEEVVGLFRREVMGGSFRGVESVVVGDGVSVRAQVGEWEKWVEGKGGDLTTAVGELLRQGGVNAQVEEVSVQTLDGRLAAYVAVRHDGAVRWGVGMAVKADDAIAAALRSVLGRMQSKDSWV</sequence>
<evidence type="ECO:0000256" key="5">
    <source>
        <dbReference type="RuleBase" id="RU003523"/>
    </source>
</evidence>
<reference evidence="8 9" key="1">
    <citation type="submission" date="2018-02" db="EMBL/GenBank/DDBJ databases">
        <title>The genomes of Aspergillus section Nigri reveals drivers in fungal speciation.</title>
        <authorList>
            <consortium name="DOE Joint Genome Institute"/>
            <person name="Vesth T.C."/>
            <person name="Nybo J."/>
            <person name="Theobald S."/>
            <person name="Brandl J."/>
            <person name="Frisvad J.C."/>
            <person name="Nielsen K.F."/>
            <person name="Lyhne E.K."/>
            <person name="Kogle M.E."/>
            <person name="Kuo A."/>
            <person name="Riley R."/>
            <person name="Clum A."/>
            <person name="Nolan M."/>
            <person name="Lipzen A."/>
            <person name="Salamov A."/>
            <person name="Henrissat B."/>
            <person name="Wiebenga A."/>
            <person name="De vries R.P."/>
            <person name="Grigoriev I.V."/>
            <person name="Mortensen U.H."/>
            <person name="Andersen M.R."/>
            <person name="Baker S.E."/>
        </authorList>
    </citation>
    <scope>NUCLEOTIDE SEQUENCE [LARGE SCALE GENOMIC DNA]</scope>
    <source>
        <strain evidence="8 9">CBS 707.79</strain>
    </source>
</reference>
<dbReference type="EMBL" id="KZ826157">
    <property type="protein sequence ID" value="PYH87878.1"/>
    <property type="molecule type" value="Genomic_DNA"/>
</dbReference>
<evidence type="ECO:0000256" key="6">
    <source>
        <dbReference type="SAM" id="MobiDB-lite"/>
    </source>
</evidence>
<dbReference type="SUPFAM" id="SSF89000">
    <property type="entry name" value="post-HMGL domain-like"/>
    <property type="match status" value="1"/>
</dbReference>
<dbReference type="Gene3D" id="3.30.160.270">
    <property type="match status" value="1"/>
</dbReference>
<dbReference type="PANTHER" id="PTHR46911:SF1">
    <property type="entry name" value="2-ISOPROPYLMALATE SYNTHASE"/>
    <property type="match status" value="1"/>
</dbReference>
<evidence type="ECO:0000256" key="1">
    <source>
        <dbReference type="ARBA" id="ARBA00000064"/>
    </source>
</evidence>
<evidence type="ECO:0000313" key="8">
    <source>
        <dbReference type="EMBL" id="PYH87878.1"/>
    </source>
</evidence>
<dbReference type="InterPro" id="IPR000891">
    <property type="entry name" value="PYR_CT"/>
</dbReference>
<dbReference type="NCBIfam" id="NF002991">
    <property type="entry name" value="PRK03739.1"/>
    <property type="match status" value="1"/>
</dbReference>
<dbReference type="GO" id="GO:0003852">
    <property type="term" value="F:2-isopropylmalate synthase activity"/>
    <property type="evidence" value="ECO:0007669"/>
    <property type="project" value="UniProtKB-EC"/>
</dbReference>
<protein>
    <recommendedName>
        <fullName evidence="3">2-isopropylmalate synthase</fullName>
        <ecNumber evidence="3">2.3.3.13</ecNumber>
    </recommendedName>
</protein>
<feature type="region of interest" description="Disordered" evidence="6">
    <location>
        <begin position="1"/>
        <end position="53"/>
    </location>
</feature>
<dbReference type="GO" id="GO:0005739">
    <property type="term" value="C:mitochondrion"/>
    <property type="evidence" value="ECO:0007669"/>
    <property type="project" value="TreeGrafter"/>
</dbReference>